<dbReference type="GO" id="GO:0052621">
    <property type="term" value="F:diguanylate cyclase activity"/>
    <property type="evidence" value="ECO:0007669"/>
    <property type="project" value="UniProtKB-EC"/>
</dbReference>
<organism evidence="5 6">
    <name type="scientific">Candidatus Sulfurimonas baltica</name>
    <dbReference type="NCBI Taxonomy" id="2740404"/>
    <lineage>
        <taxon>Bacteria</taxon>
        <taxon>Pseudomonadati</taxon>
        <taxon>Campylobacterota</taxon>
        <taxon>Epsilonproteobacteria</taxon>
        <taxon>Campylobacterales</taxon>
        <taxon>Sulfurimonadaceae</taxon>
        <taxon>Sulfurimonas</taxon>
    </lineage>
</organism>
<dbReference type="NCBIfam" id="TIGR00254">
    <property type="entry name" value="GGDEF"/>
    <property type="match status" value="1"/>
</dbReference>
<dbReference type="InterPro" id="IPR043128">
    <property type="entry name" value="Rev_trsase/Diguanyl_cyclase"/>
</dbReference>
<dbReference type="InterPro" id="IPR000160">
    <property type="entry name" value="GGDEF_dom"/>
</dbReference>
<protein>
    <recommendedName>
        <fullName evidence="1">diguanylate cyclase</fullName>
        <ecNumber evidence="1">2.7.7.65</ecNumber>
    </recommendedName>
</protein>
<dbReference type="Pfam" id="PF14827">
    <property type="entry name" value="dCache_3"/>
    <property type="match status" value="1"/>
</dbReference>
<dbReference type="InterPro" id="IPR029150">
    <property type="entry name" value="dCache_3"/>
</dbReference>
<evidence type="ECO:0000256" key="1">
    <source>
        <dbReference type="ARBA" id="ARBA00012528"/>
    </source>
</evidence>
<dbReference type="EMBL" id="CP054492">
    <property type="protein sequence ID" value="QOY50933.1"/>
    <property type="molecule type" value="Genomic_DNA"/>
</dbReference>
<accession>A0A7S7LT97</accession>
<keyword evidence="3" id="KW-1133">Transmembrane helix</keyword>
<dbReference type="PANTHER" id="PTHR45138">
    <property type="entry name" value="REGULATORY COMPONENTS OF SENSORY TRANSDUCTION SYSTEM"/>
    <property type="match status" value="1"/>
</dbReference>
<dbReference type="InterPro" id="IPR029151">
    <property type="entry name" value="Sensor-like_sf"/>
</dbReference>
<dbReference type="SUPFAM" id="SSF55073">
    <property type="entry name" value="Nucleotide cyclase"/>
    <property type="match status" value="1"/>
</dbReference>
<dbReference type="EC" id="2.7.7.65" evidence="1"/>
<gene>
    <name evidence="5" type="ORF">HUE88_07190</name>
</gene>
<keyword evidence="3" id="KW-0812">Transmembrane</keyword>
<dbReference type="PROSITE" id="PS50887">
    <property type="entry name" value="GGDEF"/>
    <property type="match status" value="1"/>
</dbReference>
<dbReference type="SUPFAM" id="SSF103190">
    <property type="entry name" value="Sensory domain-like"/>
    <property type="match status" value="1"/>
</dbReference>
<dbReference type="KEGG" id="sbal:HUE88_07190"/>
<dbReference type="InterPro" id="IPR050469">
    <property type="entry name" value="Diguanylate_Cyclase"/>
</dbReference>
<dbReference type="Gene3D" id="3.30.70.270">
    <property type="match status" value="1"/>
</dbReference>
<dbReference type="Pfam" id="PF00990">
    <property type="entry name" value="GGDEF"/>
    <property type="match status" value="1"/>
</dbReference>
<sequence length="644" mass="75061">MKIKNIILLTLLFISTNSIVYTITEVYSKQRIDLVLKEDLNKLQIHFEILNTTQKNIAYAISQSIQRNTDAIKFLSESYTASVEQNKLNREKLNTQLKEQYRTAKKQGVLQLQFVNRDNISFLRVHKPSKFGDDLTTVREDYKIVNTTKETIRGFTQGRTAHGFRNTFPLFDKNNIHIGAMEISFSSAKYQSYLDNVSDIHTHFLVDKKIFNSKTLETKNLVINYEQSAEDNHFMLNLGPFHSHQRCIVENNKKLKSYRKIIDTHTKTGEKFNFYLKFNQDIEIVSFLPIKNLSNKTVAWIVSYTKSDIIKSLITSTMIIRVLSFFLSLVIIYLIYRQIKSNLQIKIEQEKSEKKQNLLNEILNTTDNIMIITDFKDIKYSNDKFKSMMLIAHTSQYNEESHHNMLNLFMETDSYLHSGLLKENESFAHLYRNTRITDRKVLILNENFEPKAYSIVIQKLKDKGEYLVTLSDISELQEEFKEVENKAYIDGLTGVYNRNKFNELFSKELERVERYKEPLSITIIDIDHFKKFNDTFGHLVGDEVLVSMAQTVNKSTRETDTFARWGGEEFVIMFIDTTVDKAKKVAESLKDKIEANEHPTAGKITASFGITEYKDGDNLDTMFKRCDDALYKAKENGRNRVECL</sequence>
<dbReference type="FunFam" id="3.30.70.270:FF:000001">
    <property type="entry name" value="Diguanylate cyclase domain protein"/>
    <property type="match status" value="1"/>
</dbReference>
<dbReference type="AlphaFoldDB" id="A0A7S7LT97"/>
<dbReference type="Proteomes" id="UP000593994">
    <property type="component" value="Chromosome"/>
</dbReference>
<reference evidence="5 6" key="1">
    <citation type="submission" date="2020-05" db="EMBL/GenBank/DDBJ databases">
        <title>Sulfurimonas marisnigri, sp. nov., and Sulfurimonas baltica, sp. nov., manganese oxide reducing chemolithoautotrophs of the class Epsilonproteobacteria isolated from the pelagic redoxclines of the Black and Baltic Seas and emended description of the genus Sulfurimonas.</title>
        <authorList>
            <person name="Henkel J.V."/>
            <person name="Laudan C."/>
            <person name="Werner J."/>
            <person name="Neu T."/>
            <person name="Plewe S."/>
            <person name="Sproer C."/>
            <person name="Bunk B."/>
            <person name="Schulz-Vogt H.N."/>
        </authorList>
    </citation>
    <scope>NUCLEOTIDE SEQUENCE [LARGE SCALE GENOMIC DNA]</scope>
    <source>
        <strain evidence="5 6">GD2</strain>
    </source>
</reference>
<dbReference type="InterPro" id="IPR029787">
    <property type="entry name" value="Nucleotide_cyclase"/>
</dbReference>
<keyword evidence="6" id="KW-1185">Reference proteome</keyword>
<name>A0A7S7LT97_9BACT</name>
<feature type="domain" description="GGDEF" evidence="4">
    <location>
        <begin position="517"/>
        <end position="644"/>
    </location>
</feature>
<proteinExistence type="predicted"/>
<dbReference type="PANTHER" id="PTHR45138:SF9">
    <property type="entry name" value="DIGUANYLATE CYCLASE DGCM-RELATED"/>
    <property type="match status" value="1"/>
</dbReference>
<evidence type="ECO:0000259" key="4">
    <source>
        <dbReference type="PROSITE" id="PS50887"/>
    </source>
</evidence>
<feature type="transmembrane region" description="Helical" evidence="3">
    <location>
        <begin position="318"/>
        <end position="336"/>
    </location>
</feature>
<dbReference type="CDD" id="cd01949">
    <property type="entry name" value="GGDEF"/>
    <property type="match status" value="1"/>
</dbReference>
<evidence type="ECO:0000313" key="5">
    <source>
        <dbReference type="EMBL" id="QOY50933.1"/>
    </source>
</evidence>
<keyword evidence="3" id="KW-0472">Membrane</keyword>
<comment type="catalytic activity">
    <reaction evidence="2">
        <text>2 GTP = 3',3'-c-di-GMP + 2 diphosphate</text>
        <dbReference type="Rhea" id="RHEA:24898"/>
        <dbReference type="ChEBI" id="CHEBI:33019"/>
        <dbReference type="ChEBI" id="CHEBI:37565"/>
        <dbReference type="ChEBI" id="CHEBI:58805"/>
        <dbReference type="EC" id="2.7.7.65"/>
    </reaction>
</comment>
<dbReference type="RefSeq" id="WP_194368053.1">
    <property type="nucleotide sequence ID" value="NZ_CP054492.1"/>
</dbReference>
<evidence type="ECO:0000256" key="3">
    <source>
        <dbReference type="SAM" id="Phobius"/>
    </source>
</evidence>
<evidence type="ECO:0000313" key="6">
    <source>
        <dbReference type="Proteomes" id="UP000593994"/>
    </source>
</evidence>
<dbReference type="SMART" id="SM00267">
    <property type="entry name" value="GGDEF"/>
    <property type="match status" value="1"/>
</dbReference>
<evidence type="ECO:0000256" key="2">
    <source>
        <dbReference type="ARBA" id="ARBA00034247"/>
    </source>
</evidence>